<dbReference type="OrthoDB" id="5366485at2759"/>
<accession>A0A9P7Z0L1</accession>
<evidence type="ECO:0000313" key="3">
    <source>
        <dbReference type="Proteomes" id="UP000887226"/>
    </source>
</evidence>
<dbReference type="Gene3D" id="3.40.1460.10">
    <property type="entry name" value="Nuclease A inhibitor-like"/>
    <property type="match status" value="1"/>
</dbReference>
<sequence>MATDEDYMSFLTKANADPDEPTSSSAPKRIQKPTKQVFKAVDDGAVIPTRLKLVAKDAFYVSDADEPFEPVSLSFKSSTSLPDKITFAKLIRHSSPEEAEVEILDAGEWDAQGQYKDVVEAVRESVKGGDVRVYRVRTEGARAEYWVLGMEGGRMLGVRCLAIES</sequence>
<comment type="caution">
    <text evidence="2">The sequence shown here is derived from an EMBL/GenBank/DDBJ whole genome shotgun (WGS) entry which is preliminary data.</text>
</comment>
<evidence type="ECO:0000256" key="1">
    <source>
        <dbReference type="SAM" id="MobiDB-lite"/>
    </source>
</evidence>
<name>A0A9P7Z0L1_9HELO</name>
<evidence type="ECO:0000313" key="2">
    <source>
        <dbReference type="EMBL" id="KAG9242897.1"/>
    </source>
</evidence>
<dbReference type="Proteomes" id="UP000887226">
    <property type="component" value="Unassembled WGS sequence"/>
</dbReference>
<protein>
    <submittedName>
        <fullName evidence="2">Uncharacterized protein</fullName>
    </submittedName>
</protein>
<dbReference type="Pfam" id="PF23151">
    <property type="entry name" value="NuiA_2"/>
    <property type="match status" value="1"/>
</dbReference>
<dbReference type="AlphaFoldDB" id="A0A9P7Z0L1"/>
<organism evidence="2 3">
    <name type="scientific">Calycina marina</name>
    <dbReference type="NCBI Taxonomy" id="1763456"/>
    <lineage>
        <taxon>Eukaryota</taxon>
        <taxon>Fungi</taxon>
        <taxon>Dikarya</taxon>
        <taxon>Ascomycota</taxon>
        <taxon>Pezizomycotina</taxon>
        <taxon>Leotiomycetes</taxon>
        <taxon>Helotiales</taxon>
        <taxon>Pezizellaceae</taxon>
        <taxon>Calycina</taxon>
    </lineage>
</organism>
<dbReference type="PANTHER" id="PTHR42093:SF1">
    <property type="match status" value="1"/>
</dbReference>
<proteinExistence type="predicted"/>
<feature type="region of interest" description="Disordered" evidence="1">
    <location>
        <begin position="1"/>
        <end position="32"/>
    </location>
</feature>
<keyword evidence="3" id="KW-1185">Reference proteome</keyword>
<gene>
    <name evidence="2" type="ORF">BJ878DRAFT_535588</name>
</gene>
<dbReference type="EMBL" id="MU254024">
    <property type="protein sequence ID" value="KAG9242897.1"/>
    <property type="molecule type" value="Genomic_DNA"/>
</dbReference>
<dbReference type="InterPro" id="IPR056539">
    <property type="entry name" value="NuiA-like"/>
</dbReference>
<reference evidence="2" key="1">
    <citation type="journal article" date="2021" name="IMA Fungus">
        <title>Genomic characterization of three marine fungi, including Emericellopsis atlantica sp. nov. with signatures of a generalist lifestyle and marine biomass degradation.</title>
        <authorList>
            <person name="Hagestad O.C."/>
            <person name="Hou L."/>
            <person name="Andersen J.H."/>
            <person name="Hansen E.H."/>
            <person name="Altermark B."/>
            <person name="Li C."/>
            <person name="Kuhnert E."/>
            <person name="Cox R.J."/>
            <person name="Crous P.W."/>
            <person name="Spatafora J.W."/>
            <person name="Lail K."/>
            <person name="Amirebrahimi M."/>
            <person name="Lipzen A."/>
            <person name="Pangilinan J."/>
            <person name="Andreopoulos W."/>
            <person name="Hayes R.D."/>
            <person name="Ng V."/>
            <person name="Grigoriev I.V."/>
            <person name="Jackson S.A."/>
            <person name="Sutton T.D.S."/>
            <person name="Dobson A.D.W."/>
            <person name="Rama T."/>
        </authorList>
    </citation>
    <scope>NUCLEOTIDE SEQUENCE</scope>
    <source>
        <strain evidence="2">TRa3180A</strain>
    </source>
</reference>
<dbReference type="PANTHER" id="PTHR42093">
    <property type="match status" value="1"/>
</dbReference>